<dbReference type="GO" id="GO:0005886">
    <property type="term" value="C:plasma membrane"/>
    <property type="evidence" value="ECO:0007669"/>
    <property type="project" value="UniProtKB-SubCell"/>
</dbReference>
<gene>
    <name evidence="8" type="ORF">DCC35_14955</name>
</gene>
<dbReference type="PRINTS" id="PR00702">
    <property type="entry name" value="ACRIFLAVINRP"/>
</dbReference>
<evidence type="ECO:0000256" key="2">
    <source>
        <dbReference type="ARBA" id="ARBA00022475"/>
    </source>
</evidence>
<dbReference type="RefSeq" id="WP_137091542.1">
    <property type="nucleotide sequence ID" value="NZ_CP028923.1"/>
</dbReference>
<evidence type="ECO:0000256" key="5">
    <source>
        <dbReference type="ARBA" id="ARBA00023136"/>
    </source>
</evidence>
<proteinExistence type="predicted"/>
<name>A0A4D7JZ09_9BACT</name>
<dbReference type="Proteomes" id="UP000298616">
    <property type="component" value="Chromosome"/>
</dbReference>
<protein>
    <recommendedName>
        <fullName evidence="7">SSD domain-containing protein</fullName>
    </recommendedName>
</protein>
<feature type="transmembrane region" description="Helical" evidence="6">
    <location>
        <begin position="646"/>
        <end position="667"/>
    </location>
</feature>
<evidence type="ECO:0000256" key="3">
    <source>
        <dbReference type="ARBA" id="ARBA00022692"/>
    </source>
</evidence>
<accession>A0A4D7JZ09</accession>
<keyword evidence="5 6" id="KW-0472">Membrane</keyword>
<reference evidence="8 9" key="1">
    <citation type="submission" date="2018-04" db="EMBL/GenBank/DDBJ databases">
        <title>Complete genome uncultured novel isolate.</title>
        <authorList>
            <person name="Merlino G."/>
        </authorList>
    </citation>
    <scope>NUCLEOTIDE SEQUENCE [LARGE SCALE GENOMIC DNA]</scope>
    <source>
        <strain evidence="9">R1DC9</strain>
    </source>
</reference>
<feature type="transmembrane region" description="Helical" evidence="6">
    <location>
        <begin position="722"/>
        <end position="747"/>
    </location>
</feature>
<feature type="transmembrane region" description="Helical" evidence="6">
    <location>
        <begin position="391"/>
        <end position="410"/>
    </location>
</feature>
<feature type="transmembrane region" description="Helical" evidence="6">
    <location>
        <begin position="207"/>
        <end position="226"/>
    </location>
</feature>
<dbReference type="PANTHER" id="PTHR33406:SF12">
    <property type="entry name" value="BLR2997 PROTEIN"/>
    <property type="match status" value="1"/>
</dbReference>
<feature type="transmembrane region" description="Helical" evidence="6">
    <location>
        <begin position="594"/>
        <end position="613"/>
    </location>
</feature>
<evidence type="ECO:0000256" key="6">
    <source>
        <dbReference type="SAM" id="Phobius"/>
    </source>
</evidence>
<evidence type="ECO:0000313" key="9">
    <source>
        <dbReference type="Proteomes" id="UP000298616"/>
    </source>
</evidence>
<dbReference type="GO" id="GO:0022857">
    <property type="term" value="F:transmembrane transporter activity"/>
    <property type="evidence" value="ECO:0007669"/>
    <property type="project" value="InterPro"/>
</dbReference>
<comment type="subcellular location">
    <subcellularLocation>
        <location evidence="1">Cell membrane</location>
        <topology evidence="1">Multi-pass membrane protein</topology>
    </subcellularLocation>
</comment>
<dbReference type="InterPro" id="IPR001036">
    <property type="entry name" value="Acrflvin-R"/>
</dbReference>
<feature type="transmembrane region" description="Helical" evidence="6">
    <location>
        <begin position="335"/>
        <end position="358"/>
    </location>
</feature>
<dbReference type="KEGG" id="fpf:DCC35_14955"/>
<dbReference type="EMBL" id="CP028923">
    <property type="protein sequence ID" value="QCK15945.1"/>
    <property type="molecule type" value="Genomic_DNA"/>
</dbReference>
<feature type="domain" description="SSD" evidence="7">
    <location>
        <begin position="236"/>
        <end position="358"/>
    </location>
</feature>
<evidence type="ECO:0000259" key="7">
    <source>
        <dbReference type="PROSITE" id="PS50156"/>
    </source>
</evidence>
<keyword evidence="9" id="KW-1185">Reference proteome</keyword>
<keyword evidence="4 6" id="KW-1133">Transmembrane helix</keyword>
<feature type="transmembrane region" description="Helical" evidence="6">
    <location>
        <begin position="259"/>
        <end position="279"/>
    </location>
</feature>
<evidence type="ECO:0000313" key="8">
    <source>
        <dbReference type="EMBL" id="QCK15945.1"/>
    </source>
</evidence>
<dbReference type="Pfam" id="PF03176">
    <property type="entry name" value="MMPL"/>
    <property type="match status" value="2"/>
</dbReference>
<feature type="transmembrane region" description="Helical" evidence="6">
    <location>
        <begin position="233"/>
        <end position="253"/>
    </location>
</feature>
<dbReference type="OrthoDB" id="9805018at2"/>
<keyword evidence="3 6" id="KW-0812">Transmembrane</keyword>
<dbReference type="SUPFAM" id="SSF82866">
    <property type="entry name" value="Multidrug efflux transporter AcrB transmembrane domain"/>
    <property type="match status" value="2"/>
</dbReference>
<dbReference type="AlphaFoldDB" id="A0A4D7JZ09"/>
<dbReference type="InterPro" id="IPR050545">
    <property type="entry name" value="Mycobact_MmpL"/>
</dbReference>
<feature type="transmembrane region" description="Helical" evidence="6">
    <location>
        <begin position="687"/>
        <end position="710"/>
    </location>
</feature>
<evidence type="ECO:0000256" key="1">
    <source>
        <dbReference type="ARBA" id="ARBA00004651"/>
    </source>
</evidence>
<dbReference type="InterPro" id="IPR000731">
    <property type="entry name" value="SSD"/>
</dbReference>
<feature type="transmembrane region" description="Helical" evidence="6">
    <location>
        <begin position="300"/>
        <end position="323"/>
    </location>
</feature>
<keyword evidence="2" id="KW-1003">Cell membrane</keyword>
<dbReference type="InterPro" id="IPR004869">
    <property type="entry name" value="MMPL_dom"/>
</dbReference>
<organism evidence="8 9">
    <name type="scientific">Mangrovivirga cuniculi</name>
    <dbReference type="NCBI Taxonomy" id="2715131"/>
    <lineage>
        <taxon>Bacteria</taxon>
        <taxon>Pseudomonadati</taxon>
        <taxon>Bacteroidota</taxon>
        <taxon>Cytophagia</taxon>
        <taxon>Cytophagales</taxon>
        <taxon>Mangrovivirgaceae</taxon>
        <taxon>Mangrovivirga</taxon>
    </lineage>
</organism>
<dbReference type="PROSITE" id="PS50156">
    <property type="entry name" value="SSD"/>
    <property type="match status" value="1"/>
</dbReference>
<dbReference type="PANTHER" id="PTHR33406">
    <property type="entry name" value="MEMBRANE PROTEIN MJ1562-RELATED"/>
    <property type="match status" value="1"/>
</dbReference>
<feature type="transmembrane region" description="Helical" evidence="6">
    <location>
        <begin position="620"/>
        <end position="640"/>
    </location>
</feature>
<evidence type="ECO:0000256" key="4">
    <source>
        <dbReference type="ARBA" id="ARBA00022989"/>
    </source>
</evidence>
<dbReference type="Gene3D" id="1.20.1640.10">
    <property type="entry name" value="Multidrug efflux transporter AcrB transmembrane domain"/>
    <property type="match status" value="2"/>
</dbReference>
<sequence length="761" mass="86942">MYKKLARYFLFTALLFTIFFAYSLKDVGFDYDFERFFPEKDPDLTYYNKYREVFGEDNDYFLLGLISVSGDFQDSSFLNKVDILADSLRNIPEINEVLSPLEYRKPVKTPLGLVQVPYFHLNNPEKYENDIKRWKKEKPKPYYDLTNIEKGSVALLITHESINDNIKGSRELYQRIETLTKQYFPEYRLAGKLKAQPVFVDKMQKELLLFLSISIVLTTLILFLVFRSFKGIIFPLMIVVISVLWTIGFMTVTDKKLDLLMVMLPTILFVVGMSDVIHFSNKYIEELRHGKLKLKALLKTVKEIGLATFLTSLTTAIGFFTLYTLNIAPIREFGVYTGIGVFMAYMVTLLVLPSLYIFTDKPKQSYNKKNKRFWLNTMSRSFRYVFKNRRAILLSSILLTSICIIGTYNIKVNAFLIDDLPEQDPLKQSFVYFDQNFGGVRPLEIAIKSKSDKSFLEKETLGEIEKLTNYLDTAYHAGNILSVNTIIKNANQAYHSGNFDYYRIPETESEMKQIQPIVNAIEKRGGFDMLLDSAGSYGRITAKIKDIGSELTTQKNMALKEFVEEEINTSLIDVRLTGTSILIDKSNNLLIGNVLKGMAIALIVVALLMALLFRSWKMVIITWIPNLIPLLFMAAIMGFFEINLRLSTGIIFTIAFGIAVDDSIHFLSKFKLELDEGKSVLYSLKRAYLSTGKAIILTSLILITGFLSLLLSDFGGTFYTGLLIGITLLIAMIIDLTLLPVLILLIFNDEDSRKKIKKSRS</sequence>